<dbReference type="EMBL" id="HBER01021910">
    <property type="protein sequence ID" value="CAD8535739.1"/>
    <property type="molecule type" value="Transcribed_RNA"/>
</dbReference>
<proteinExistence type="predicted"/>
<reference evidence="1" key="1">
    <citation type="submission" date="2021-01" db="EMBL/GenBank/DDBJ databases">
        <authorList>
            <person name="Corre E."/>
            <person name="Pelletier E."/>
            <person name="Niang G."/>
            <person name="Scheremetjew M."/>
            <person name="Finn R."/>
            <person name="Kale V."/>
            <person name="Holt S."/>
            <person name="Cochrane G."/>
            <person name="Meng A."/>
            <person name="Brown T."/>
            <person name="Cohen L."/>
        </authorList>
    </citation>
    <scope>NUCLEOTIDE SEQUENCE</scope>
    <source>
        <strain evidence="1">RCC1130</strain>
    </source>
</reference>
<sequence>MQDRKTLRLALLSWLVASLILVEVVAYTLLDIVDASYTCLVLDLDRATLTGTFHRPEMAEVLISKVQPGPMPGPAIYQFVSKDHAIVPSGGPASFTGGSCCA</sequence>
<accession>A0A7S0NV55</accession>
<dbReference type="AlphaFoldDB" id="A0A7S0NV55"/>
<gene>
    <name evidence="1" type="ORF">CLEP1334_LOCUS11019</name>
</gene>
<name>A0A7S0NV55_9EUKA</name>
<protein>
    <submittedName>
        <fullName evidence="1">Uncharacterized protein</fullName>
    </submittedName>
</protein>
<organism evidence="1">
    <name type="scientific">Calcidiscus leptoporus</name>
    <dbReference type="NCBI Taxonomy" id="127549"/>
    <lineage>
        <taxon>Eukaryota</taxon>
        <taxon>Haptista</taxon>
        <taxon>Haptophyta</taxon>
        <taxon>Prymnesiophyceae</taxon>
        <taxon>Coccolithales</taxon>
        <taxon>Calcidiscaceae</taxon>
        <taxon>Calcidiscus</taxon>
    </lineage>
</organism>
<evidence type="ECO:0000313" key="1">
    <source>
        <dbReference type="EMBL" id="CAD8535739.1"/>
    </source>
</evidence>